<dbReference type="InterPro" id="IPR024187">
    <property type="entry name" value="Sig_transdc_resp-reg_cit/mal"/>
</dbReference>
<dbReference type="InterPro" id="IPR005471">
    <property type="entry name" value="Tscrpt_reg_IclR_N"/>
</dbReference>
<accession>A0A1H1DQF6</accession>
<reference evidence="13" key="1">
    <citation type="submission" date="2016-10" db="EMBL/GenBank/DDBJ databases">
        <authorList>
            <person name="Varghese N."/>
            <person name="Submissions S."/>
        </authorList>
    </citation>
    <scope>NUCLEOTIDE SEQUENCE [LARGE SCALE GENOMIC DNA]</scope>
    <source>
        <strain evidence="13">DSM 45459</strain>
    </source>
</reference>
<evidence type="ECO:0000256" key="7">
    <source>
        <dbReference type="ARBA" id="ARBA00023159"/>
    </source>
</evidence>
<evidence type="ECO:0000256" key="3">
    <source>
        <dbReference type="ARBA" id="ARBA00022553"/>
    </source>
</evidence>
<dbReference type="PANTHER" id="PTHR45526">
    <property type="entry name" value="TRANSCRIPTIONAL REGULATORY PROTEIN DPIA"/>
    <property type="match status" value="1"/>
</dbReference>
<dbReference type="AlphaFoldDB" id="A0A1H1DQF6"/>
<dbReference type="GO" id="GO:0000156">
    <property type="term" value="F:phosphorelay response regulator activity"/>
    <property type="evidence" value="ECO:0007669"/>
    <property type="project" value="TreeGrafter"/>
</dbReference>
<comment type="subcellular location">
    <subcellularLocation>
        <location evidence="1 9">Cytoplasm</location>
    </subcellularLocation>
</comment>
<organism evidence="12 13">
    <name type="scientific">Actinopolyspora saharensis</name>
    <dbReference type="NCBI Taxonomy" id="995062"/>
    <lineage>
        <taxon>Bacteria</taxon>
        <taxon>Bacillati</taxon>
        <taxon>Actinomycetota</taxon>
        <taxon>Actinomycetes</taxon>
        <taxon>Actinopolysporales</taxon>
        <taxon>Actinopolysporaceae</taxon>
        <taxon>Actinopolyspora</taxon>
    </lineage>
</organism>
<dbReference type="GO" id="GO:0005737">
    <property type="term" value="C:cytoplasm"/>
    <property type="evidence" value="ECO:0007669"/>
    <property type="project" value="UniProtKB-SubCell"/>
</dbReference>
<dbReference type="Pfam" id="PF00072">
    <property type="entry name" value="Response_reg"/>
    <property type="match status" value="1"/>
</dbReference>
<dbReference type="Gene3D" id="3.40.50.2300">
    <property type="match status" value="1"/>
</dbReference>
<dbReference type="PROSITE" id="PS50110">
    <property type="entry name" value="RESPONSE_REGULATORY"/>
    <property type="match status" value="1"/>
</dbReference>
<dbReference type="InterPro" id="IPR001789">
    <property type="entry name" value="Sig_transdc_resp-reg_receiver"/>
</dbReference>
<evidence type="ECO:0000256" key="6">
    <source>
        <dbReference type="ARBA" id="ARBA00023125"/>
    </source>
</evidence>
<feature type="domain" description="Response regulatory" evidence="11">
    <location>
        <begin position="3"/>
        <end position="119"/>
    </location>
</feature>
<evidence type="ECO:0000256" key="4">
    <source>
        <dbReference type="ARBA" id="ARBA00023012"/>
    </source>
</evidence>
<dbReference type="Proteomes" id="UP000199301">
    <property type="component" value="Unassembled WGS sequence"/>
</dbReference>
<dbReference type="PIRSF" id="PIRSF006171">
    <property type="entry name" value="RR_citrat_malat"/>
    <property type="match status" value="1"/>
</dbReference>
<dbReference type="SUPFAM" id="SSF52172">
    <property type="entry name" value="CheY-like"/>
    <property type="match status" value="1"/>
</dbReference>
<dbReference type="OrthoDB" id="7187989at2"/>
<dbReference type="GO" id="GO:0003677">
    <property type="term" value="F:DNA binding"/>
    <property type="evidence" value="ECO:0007669"/>
    <property type="project" value="UniProtKB-KW"/>
</dbReference>
<evidence type="ECO:0000256" key="8">
    <source>
        <dbReference type="ARBA" id="ARBA00023163"/>
    </source>
</evidence>
<keyword evidence="3 10" id="KW-0597">Phosphoprotein</keyword>
<evidence type="ECO:0000313" key="12">
    <source>
        <dbReference type="EMBL" id="SDQ78509.1"/>
    </source>
</evidence>
<gene>
    <name evidence="12" type="ORF">SAMN04489718_2180</name>
</gene>
<keyword evidence="7 9" id="KW-0010">Activator</keyword>
<evidence type="ECO:0000259" key="11">
    <source>
        <dbReference type="PROSITE" id="PS50110"/>
    </source>
</evidence>
<dbReference type="InterPro" id="IPR051271">
    <property type="entry name" value="2C-system_Tx_regulators"/>
</dbReference>
<evidence type="ECO:0000256" key="9">
    <source>
        <dbReference type="PIRNR" id="PIRNR006171"/>
    </source>
</evidence>
<keyword evidence="8 9" id="KW-0804">Transcription</keyword>
<dbReference type="EMBL" id="FNKO01000002">
    <property type="protein sequence ID" value="SDQ78509.1"/>
    <property type="molecule type" value="Genomic_DNA"/>
</dbReference>
<name>A0A1H1DQF6_9ACTN</name>
<keyword evidence="4 9" id="KW-0902">Two-component regulatory system</keyword>
<dbReference type="STRING" id="995062.SAMN04489718_2180"/>
<dbReference type="InterPro" id="IPR011006">
    <property type="entry name" value="CheY-like_superfamily"/>
</dbReference>
<dbReference type="SMART" id="SM00448">
    <property type="entry name" value="REC"/>
    <property type="match status" value="1"/>
</dbReference>
<keyword evidence="13" id="KW-1185">Reference proteome</keyword>
<evidence type="ECO:0000256" key="2">
    <source>
        <dbReference type="ARBA" id="ARBA00022490"/>
    </source>
</evidence>
<keyword evidence="6 9" id="KW-0238">DNA-binding</keyword>
<dbReference type="RefSeq" id="WP_092523487.1">
    <property type="nucleotide sequence ID" value="NZ_FNKO01000002.1"/>
</dbReference>
<sequence length="232" mass="25773">MIRVLVVDDDVLVARNHRKLVDGLDGFEAVGVAHTAAEALRLTEELRPELVLLDLYLPDDSGVRVLQRLRGNARAVDVLVITAVRDVETVKASMQGGAVHYLLKPFPFSELRERLNNYAEAQRKLDSVVEAEQADVDRAYGLLRPGERKSVPAELPKGLSAVTARLVTETLRAADADLSAVEVARRSGMSRVSARRYLDHFVAIGKVELNLRYGSAGRPEHRYRWIADDQGR</sequence>
<keyword evidence="5 9" id="KW-0805">Transcription regulation</keyword>
<dbReference type="GO" id="GO:0003700">
    <property type="term" value="F:DNA-binding transcription factor activity"/>
    <property type="evidence" value="ECO:0007669"/>
    <property type="project" value="InterPro"/>
</dbReference>
<dbReference type="Pfam" id="PF09339">
    <property type="entry name" value="HTH_IclR"/>
    <property type="match status" value="1"/>
</dbReference>
<evidence type="ECO:0000256" key="10">
    <source>
        <dbReference type="PROSITE-ProRule" id="PRU00169"/>
    </source>
</evidence>
<dbReference type="PANTHER" id="PTHR45526:SF1">
    <property type="entry name" value="TRANSCRIPTIONAL REGULATORY PROTEIN DCUR-RELATED"/>
    <property type="match status" value="1"/>
</dbReference>
<protein>
    <recommendedName>
        <fullName evidence="9">Transcriptional regulatory protein</fullName>
    </recommendedName>
</protein>
<evidence type="ECO:0000256" key="1">
    <source>
        <dbReference type="ARBA" id="ARBA00004496"/>
    </source>
</evidence>
<keyword evidence="2 9" id="KW-0963">Cytoplasm</keyword>
<feature type="modified residue" description="4-aspartylphosphate" evidence="10">
    <location>
        <position position="54"/>
    </location>
</feature>
<evidence type="ECO:0000313" key="13">
    <source>
        <dbReference type="Proteomes" id="UP000199301"/>
    </source>
</evidence>
<evidence type="ECO:0000256" key="5">
    <source>
        <dbReference type="ARBA" id="ARBA00023015"/>
    </source>
</evidence>
<proteinExistence type="predicted"/>